<evidence type="ECO:0000256" key="4">
    <source>
        <dbReference type="ARBA" id="ARBA00022692"/>
    </source>
</evidence>
<feature type="transmembrane region" description="Helical" evidence="7">
    <location>
        <begin position="217"/>
        <end position="240"/>
    </location>
</feature>
<sequence>MIFVTALFLGSFYNVLAIRLLKKQSFVYPPSHCPQCQHRLAPWDLVPLLSYLVLRGKCRYCQSPISPLYPAGELLTGLSLYLAYRHLGLQLELLPAVILISVLVLAVLTDLRKKLILDVITLPALVLLLVLRLVIGEYSFWFYLAGGLTGFGLLLLISIVSRGGMGGGDIKLYALIGVVLGPSLTLLSLVLASFMGALVGGVMILLGRWQRKETIPFAPFIFVGTFVAYFYGETVWVWYLQLW</sequence>
<evidence type="ECO:0000256" key="3">
    <source>
        <dbReference type="ARBA" id="ARBA00022475"/>
    </source>
</evidence>
<dbReference type="InterPro" id="IPR050882">
    <property type="entry name" value="Prepilin_peptidase/N-MTase"/>
</dbReference>
<accession>A0ABU0CST8</accession>
<evidence type="ECO:0000256" key="1">
    <source>
        <dbReference type="ARBA" id="ARBA00004651"/>
    </source>
</evidence>
<feature type="domain" description="Prepilin peptidase A24 N-terminal" evidence="9">
    <location>
        <begin position="5"/>
        <end position="84"/>
    </location>
</feature>
<feature type="transmembrane region" description="Helical" evidence="7">
    <location>
        <begin position="172"/>
        <end position="205"/>
    </location>
</feature>
<protein>
    <submittedName>
        <fullName evidence="10">Leader peptidase (Prepilin peptidase)/N-methyltransferase</fullName>
        <ecNumber evidence="10">2.1.1.-</ecNumber>
        <ecNumber evidence="10">3.4.23.43</ecNumber>
    </submittedName>
</protein>
<keyword evidence="10" id="KW-0378">Hydrolase</keyword>
<dbReference type="Proteomes" id="UP001232445">
    <property type="component" value="Unassembled WGS sequence"/>
</dbReference>
<dbReference type="InterPro" id="IPR000045">
    <property type="entry name" value="Prepilin_IV_endopep_pep"/>
</dbReference>
<keyword evidence="6 7" id="KW-0472">Membrane</keyword>
<evidence type="ECO:0000313" key="11">
    <source>
        <dbReference type="Proteomes" id="UP001232445"/>
    </source>
</evidence>
<organism evidence="10 11">
    <name type="scientific">Caldalkalibacillus uzonensis</name>
    <dbReference type="NCBI Taxonomy" id="353224"/>
    <lineage>
        <taxon>Bacteria</taxon>
        <taxon>Bacillati</taxon>
        <taxon>Bacillota</taxon>
        <taxon>Bacilli</taxon>
        <taxon>Bacillales</taxon>
        <taxon>Bacillaceae</taxon>
        <taxon>Caldalkalibacillus</taxon>
    </lineage>
</organism>
<keyword evidence="10" id="KW-0808">Transferase</keyword>
<evidence type="ECO:0000256" key="5">
    <source>
        <dbReference type="ARBA" id="ARBA00022989"/>
    </source>
</evidence>
<keyword evidence="5 7" id="KW-1133">Transmembrane helix</keyword>
<comment type="similarity">
    <text evidence="2">Belongs to the peptidase A24 family.</text>
</comment>
<dbReference type="PANTHER" id="PTHR30487:SF0">
    <property type="entry name" value="PREPILIN LEADER PEPTIDASE_N-METHYLTRANSFERASE-RELATED"/>
    <property type="match status" value="1"/>
</dbReference>
<feature type="transmembrane region" description="Helical" evidence="7">
    <location>
        <begin position="115"/>
        <end position="135"/>
    </location>
</feature>
<keyword evidence="3" id="KW-1003">Cell membrane</keyword>
<dbReference type="Gene3D" id="1.20.120.1220">
    <property type="match status" value="1"/>
</dbReference>
<dbReference type="EC" id="2.1.1.-" evidence="10"/>
<evidence type="ECO:0000256" key="7">
    <source>
        <dbReference type="SAM" id="Phobius"/>
    </source>
</evidence>
<dbReference type="EMBL" id="JAUSUQ010000008">
    <property type="protein sequence ID" value="MDQ0339488.1"/>
    <property type="molecule type" value="Genomic_DNA"/>
</dbReference>
<feature type="domain" description="Prepilin type IV endopeptidase peptidase" evidence="8">
    <location>
        <begin position="98"/>
        <end position="200"/>
    </location>
</feature>
<comment type="subcellular location">
    <subcellularLocation>
        <location evidence="1">Cell membrane</location>
        <topology evidence="1">Multi-pass membrane protein</topology>
    </subcellularLocation>
</comment>
<keyword evidence="4 7" id="KW-0812">Transmembrane</keyword>
<dbReference type="EC" id="3.4.23.43" evidence="10"/>
<dbReference type="GO" id="GO:0004190">
    <property type="term" value="F:aspartic-type endopeptidase activity"/>
    <property type="evidence" value="ECO:0007669"/>
    <property type="project" value="UniProtKB-EC"/>
</dbReference>
<gene>
    <name evidence="10" type="ORF">J2S00_002276</name>
</gene>
<dbReference type="GO" id="GO:0032259">
    <property type="term" value="P:methylation"/>
    <property type="evidence" value="ECO:0007669"/>
    <property type="project" value="UniProtKB-KW"/>
</dbReference>
<evidence type="ECO:0000256" key="2">
    <source>
        <dbReference type="ARBA" id="ARBA00005801"/>
    </source>
</evidence>
<keyword evidence="11" id="KW-1185">Reference proteome</keyword>
<dbReference type="PANTHER" id="PTHR30487">
    <property type="entry name" value="TYPE 4 PREPILIN-LIKE PROTEINS LEADER PEPTIDE-PROCESSING ENZYME"/>
    <property type="match status" value="1"/>
</dbReference>
<evidence type="ECO:0000259" key="9">
    <source>
        <dbReference type="Pfam" id="PF06750"/>
    </source>
</evidence>
<evidence type="ECO:0000256" key="6">
    <source>
        <dbReference type="ARBA" id="ARBA00023136"/>
    </source>
</evidence>
<evidence type="ECO:0000259" key="8">
    <source>
        <dbReference type="Pfam" id="PF01478"/>
    </source>
</evidence>
<keyword evidence="10" id="KW-0489">Methyltransferase</keyword>
<feature type="transmembrane region" description="Helical" evidence="7">
    <location>
        <begin position="87"/>
        <end position="108"/>
    </location>
</feature>
<dbReference type="InterPro" id="IPR010627">
    <property type="entry name" value="Prepilin_pept_A24_N"/>
</dbReference>
<dbReference type="GO" id="GO:0008168">
    <property type="term" value="F:methyltransferase activity"/>
    <property type="evidence" value="ECO:0007669"/>
    <property type="project" value="UniProtKB-KW"/>
</dbReference>
<dbReference type="Pfam" id="PF01478">
    <property type="entry name" value="Peptidase_A24"/>
    <property type="match status" value="1"/>
</dbReference>
<feature type="transmembrane region" description="Helical" evidence="7">
    <location>
        <begin position="141"/>
        <end position="160"/>
    </location>
</feature>
<dbReference type="Pfam" id="PF06750">
    <property type="entry name" value="A24_N_bact"/>
    <property type="match status" value="1"/>
</dbReference>
<comment type="caution">
    <text evidence="10">The sequence shown here is derived from an EMBL/GenBank/DDBJ whole genome shotgun (WGS) entry which is preliminary data.</text>
</comment>
<proteinExistence type="inferred from homology"/>
<reference evidence="10 11" key="1">
    <citation type="submission" date="2023-07" db="EMBL/GenBank/DDBJ databases">
        <title>Genomic Encyclopedia of Type Strains, Phase IV (KMG-IV): sequencing the most valuable type-strain genomes for metagenomic binning, comparative biology and taxonomic classification.</title>
        <authorList>
            <person name="Goeker M."/>
        </authorList>
    </citation>
    <scope>NUCLEOTIDE SEQUENCE [LARGE SCALE GENOMIC DNA]</scope>
    <source>
        <strain evidence="10 11">DSM 17740</strain>
    </source>
</reference>
<evidence type="ECO:0000313" key="10">
    <source>
        <dbReference type="EMBL" id="MDQ0339488.1"/>
    </source>
</evidence>
<name>A0ABU0CST8_9BACI</name>